<keyword evidence="1" id="KW-1133">Transmembrane helix</keyword>
<evidence type="ECO:0000313" key="3">
    <source>
        <dbReference type="Proteomes" id="UP001175271"/>
    </source>
</evidence>
<organism evidence="2 3">
    <name type="scientific">Steinernema hermaphroditum</name>
    <dbReference type="NCBI Taxonomy" id="289476"/>
    <lineage>
        <taxon>Eukaryota</taxon>
        <taxon>Metazoa</taxon>
        <taxon>Ecdysozoa</taxon>
        <taxon>Nematoda</taxon>
        <taxon>Chromadorea</taxon>
        <taxon>Rhabditida</taxon>
        <taxon>Tylenchina</taxon>
        <taxon>Panagrolaimomorpha</taxon>
        <taxon>Strongyloidoidea</taxon>
        <taxon>Steinernematidae</taxon>
        <taxon>Steinernema</taxon>
    </lineage>
</organism>
<name>A0AA39IB44_9BILA</name>
<accession>A0AA39IB44</accession>
<comment type="caution">
    <text evidence="2">The sequence shown here is derived from an EMBL/GenBank/DDBJ whole genome shotgun (WGS) entry which is preliminary data.</text>
</comment>
<feature type="transmembrane region" description="Helical" evidence="1">
    <location>
        <begin position="51"/>
        <end position="71"/>
    </location>
</feature>
<dbReference type="Proteomes" id="UP001175271">
    <property type="component" value="Unassembled WGS sequence"/>
</dbReference>
<evidence type="ECO:0000313" key="2">
    <source>
        <dbReference type="EMBL" id="KAK0421148.1"/>
    </source>
</evidence>
<proteinExistence type="predicted"/>
<keyword evidence="1" id="KW-0812">Transmembrane</keyword>
<feature type="transmembrane region" description="Helical" evidence="1">
    <location>
        <begin position="27"/>
        <end position="45"/>
    </location>
</feature>
<feature type="transmembrane region" description="Helical" evidence="1">
    <location>
        <begin position="78"/>
        <end position="101"/>
    </location>
</feature>
<sequence>MLYTTSTGRRLYFDEFDAGSKHKLAKFLIMFILVVDVLFYIPTLYYSGADVVLFGWFMLEVIPLLLALRAIYYVEPFFMWPSIIVVFFNMIGWISVIFAFVTLGSHPERLVEVITKVLNCVYEERQEIEFAKTVASVGTVVSVIIAAFYVFIFYMVVKTYVKLKKSVNLPH</sequence>
<keyword evidence="1" id="KW-0472">Membrane</keyword>
<feature type="transmembrane region" description="Helical" evidence="1">
    <location>
        <begin position="134"/>
        <end position="157"/>
    </location>
</feature>
<evidence type="ECO:0000256" key="1">
    <source>
        <dbReference type="SAM" id="Phobius"/>
    </source>
</evidence>
<dbReference type="EMBL" id="JAUCMV010000002">
    <property type="protein sequence ID" value="KAK0421148.1"/>
    <property type="molecule type" value="Genomic_DNA"/>
</dbReference>
<gene>
    <name evidence="2" type="ORF">QR680_015083</name>
</gene>
<reference evidence="2" key="1">
    <citation type="submission" date="2023-06" db="EMBL/GenBank/DDBJ databases">
        <title>Genomic analysis of the entomopathogenic nematode Steinernema hermaphroditum.</title>
        <authorList>
            <person name="Schwarz E.M."/>
            <person name="Heppert J.K."/>
            <person name="Baniya A."/>
            <person name="Schwartz H.T."/>
            <person name="Tan C.-H."/>
            <person name="Antoshechkin I."/>
            <person name="Sternberg P.W."/>
            <person name="Goodrich-Blair H."/>
            <person name="Dillman A.R."/>
        </authorList>
    </citation>
    <scope>NUCLEOTIDE SEQUENCE</scope>
    <source>
        <strain evidence="2">PS9179</strain>
        <tissue evidence="2">Whole animal</tissue>
    </source>
</reference>
<keyword evidence="3" id="KW-1185">Reference proteome</keyword>
<protein>
    <submittedName>
        <fullName evidence="2">Uncharacterized protein</fullName>
    </submittedName>
</protein>
<dbReference type="AlphaFoldDB" id="A0AA39IB44"/>